<comment type="caution">
    <text evidence="2">The sequence shown here is derived from an EMBL/GenBank/DDBJ whole genome shotgun (WGS) entry which is preliminary data.</text>
</comment>
<dbReference type="Proteomes" id="UP000479043">
    <property type="component" value="Unassembled WGS sequence"/>
</dbReference>
<sequence length="104" mass="11578">MPILRFTVNCPNLDAATDIADDLIVRGLVARATIHQPVETHYRAEDGVDYSEEIPLSLITRPDLETQVETAILALHPYDMPPILRHLLQANADYEAWVAEETGG</sequence>
<dbReference type="AlphaFoldDB" id="A0A6L8LN71"/>
<protein>
    <submittedName>
        <fullName evidence="2">Divalent cation tolerance protein CutA</fullName>
    </submittedName>
</protein>
<evidence type="ECO:0000256" key="1">
    <source>
        <dbReference type="ARBA" id="ARBA00010169"/>
    </source>
</evidence>
<dbReference type="RefSeq" id="WP_160975370.1">
    <property type="nucleotide sequence ID" value="NZ_WWEN01000011.1"/>
</dbReference>
<evidence type="ECO:0000313" key="3">
    <source>
        <dbReference type="Proteomes" id="UP000479043"/>
    </source>
</evidence>
<dbReference type="Pfam" id="PF03091">
    <property type="entry name" value="CutA1"/>
    <property type="match status" value="1"/>
</dbReference>
<dbReference type="InterPro" id="IPR011322">
    <property type="entry name" value="N-reg_PII-like_a/b"/>
</dbReference>
<dbReference type="GO" id="GO:0010038">
    <property type="term" value="P:response to metal ion"/>
    <property type="evidence" value="ECO:0007669"/>
    <property type="project" value="InterPro"/>
</dbReference>
<dbReference type="Gene3D" id="3.30.70.120">
    <property type="match status" value="1"/>
</dbReference>
<name>A0A6L8LN71_9RHOB</name>
<dbReference type="SUPFAM" id="SSF54913">
    <property type="entry name" value="GlnB-like"/>
    <property type="match status" value="1"/>
</dbReference>
<keyword evidence="3" id="KW-1185">Reference proteome</keyword>
<dbReference type="InterPro" id="IPR015867">
    <property type="entry name" value="N-reg_PII/ATP_PRibTrfase_C"/>
</dbReference>
<organism evidence="2 3">
    <name type="scientific">Thalassovita mangrovi</name>
    <dbReference type="NCBI Taxonomy" id="2692236"/>
    <lineage>
        <taxon>Bacteria</taxon>
        <taxon>Pseudomonadati</taxon>
        <taxon>Pseudomonadota</taxon>
        <taxon>Alphaproteobacteria</taxon>
        <taxon>Rhodobacterales</taxon>
        <taxon>Roseobacteraceae</taxon>
        <taxon>Thalassovita</taxon>
    </lineage>
</organism>
<dbReference type="EMBL" id="WWEN01000011">
    <property type="protein sequence ID" value="MYM57468.1"/>
    <property type="molecule type" value="Genomic_DNA"/>
</dbReference>
<evidence type="ECO:0000313" key="2">
    <source>
        <dbReference type="EMBL" id="MYM57468.1"/>
    </source>
</evidence>
<gene>
    <name evidence="2" type="ORF">GR167_19280</name>
</gene>
<dbReference type="InterPro" id="IPR004323">
    <property type="entry name" value="Ion_tolerance_CutA"/>
</dbReference>
<comment type="similarity">
    <text evidence="1">Belongs to the CutA family.</text>
</comment>
<proteinExistence type="inferred from homology"/>
<accession>A0A6L8LN71</accession>
<reference evidence="2 3" key="1">
    <citation type="submission" date="2020-01" db="EMBL/GenBank/DDBJ databases">
        <authorList>
            <person name="Chen S."/>
        </authorList>
    </citation>
    <scope>NUCLEOTIDE SEQUENCE [LARGE SCALE GENOMIC DNA]</scope>
    <source>
        <strain evidence="2 3">GS-10</strain>
    </source>
</reference>